<dbReference type="Pfam" id="PF20150">
    <property type="entry name" value="2EXR"/>
    <property type="match status" value="1"/>
</dbReference>
<proteinExistence type="predicted"/>
<accession>A0A8H7WJN3</accession>
<evidence type="ECO:0000313" key="2">
    <source>
        <dbReference type="EMBL" id="KAG4426268.1"/>
    </source>
</evidence>
<name>A0A8H7WJN3_9HELO</name>
<dbReference type="InterPro" id="IPR045518">
    <property type="entry name" value="2EXR"/>
</dbReference>
<evidence type="ECO:0000259" key="1">
    <source>
        <dbReference type="Pfam" id="PF20150"/>
    </source>
</evidence>
<comment type="caution">
    <text evidence="2">The sequence shown here is derived from an EMBL/GenBank/DDBJ whole genome shotgun (WGS) entry which is preliminary data.</text>
</comment>
<sequence>MAPSSTLPTSSKSTSELIQAFDLFHANRALWLQIEADKKGIRDADKAALLGFETGQKQPGFTLFRKLPSELRLEIWGLVATHSRDVVEIIALEKPEEILEAALDAHGIGVGDEIADEKGFDLGGEGVDGAGEEVDPDERYVAELQARLDRGEEIDDF</sequence>
<keyword evidence="3" id="KW-1185">Reference proteome</keyword>
<protein>
    <recommendedName>
        <fullName evidence="1">2EXR domain-containing protein</fullName>
    </recommendedName>
</protein>
<feature type="domain" description="2EXR" evidence="1">
    <location>
        <begin position="61"/>
        <end position="92"/>
    </location>
</feature>
<dbReference type="EMBL" id="JAFJYH010000004">
    <property type="protein sequence ID" value="KAG4426268.1"/>
    <property type="molecule type" value="Genomic_DNA"/>
</dbReference>
<dbReference type="Proteomes" id="UP000664132">
    <property type="component" value="Unassembled WGS sequence"/>
</dbReference>
<organism evidence="2 3">
    <name type="scientific">Cadophora malorum</name>
    <dbReference type="NCBI Taxonomy" id="108018"/>
    <lineage>
        <taxon>Eukaryota</taxon>
        <taxon>Fungi</taxon>
        <taxon>Dikarya</taxon>
        <taxon>Ascomycota</taxon>
        <taxon>Pezizomycotina</taxon>
        <taxon>Leotiomycetes</taxon>
        <taxon>Helotiales</taxon>
        <taxon>Ploettnerulaceae</taxon>
        <taxon>Cadophora</taxon>
    </lineage>
</organism>
<gene>
    <name evidence="2" type="ORF">IFR04_000734</name>
</gene>
<reference evidence="2" key="1">
    <citation type="submission" date="2021-02" db="EMBL/GenBank/DDBJ databases">
        <title>Genome sequence Cadophora malorum strain M34.</title>
        <authorList>
            <person name="Stefanovic E."/>
            <person name="Vu D."/>
            <person name="Scully C."/>
            <person name="Dijksterhuis J."/>
            <person name="Roader J."/>
            <person name="Houbraken J."/>
        </authorList>
    </citation>
    <scope>NUCLEOTIDE SEQUENCE</scope>
    <source>
        <strain evidence="2">M34</strain>
    </source>
</reference>
<dbReference type="AlphaFoldDB" id="A0A8H7WJN3"/>
<dbReference type="OrthoDB" id="3565000at2759"/>
<evidence type="ECO:0000313" key="3">
    <source>
        <dbReference type="Proteomes" id="UP000664132"/>
    </source>
</evidence>